<reference evidence="11" key="1">
    <citation type="submission" date="2021-01" db="EMBL/GenBank/DDBJ databases">
        <authorList>
            <person name="Kaushik A."/>
        </authorList>
    </citation>
    <scope>NUCLEOTIDE SEQUENCE</scope>
    <source>
        <strain evidence="11">AG4-RS23</strain>
    </source>
</reference>
<gene>
    <name evidence="11" type="ORF">RDB_LOCUS124008</name>
</gene>
<dbReference type="GO" id="GO:0005506">
    <property type="term" value="F:iron ion binding"/>
    <property type="evidence" value="ECO:0007669"/>
    <property type="project" value="InterPro"/>
</dbReference>
<evidence type="ECO:0000256" key="6">
    <source>
        <dbReference type="ARBA" id="ARBA00023002"/>
    </source>
</evidence>
<evidence type="ECO:0000313" key="12">
    <source>
        <dbReference type="Proteomes" id="UP000663861"/>
    </source>
</evidence>
<evidence type="ECO:0000256" key="3">
    <source>
        <dbReference type="ARBA" id="ARBA00010617"/>
    </source>
</evidence>
<evidence type="ECO:0000313" key="11">
    <source>
        <dbReference type="EMBL" id="CAE6502312.1"/>
    </source>
</evidence>
<evidence type="ECO:0000256" key="5">
    <source>
        <dbReference type="ARBA" id="ARBA00022723"/>
    </source>
</evidence>
<evidence type="ECO:0000256" key="7">
    <source>
        <dbReference type="ARBA" id="ARBA00023004"/>
    </source>
</evidence>
<dbReference type="InterPro" id="IPR017972">
    <property type="entry name" value="Cyt_P450_CS"/>
</dbReference>
<comment type="pathway">
    <text evidence="2">Secondary metabolite biosynthesis.</text>
</comment>
<dbReference type="PROSITE" id="PS00086">
    <property type="entry name" value="CYTOCHROME_P450"/>
    <property type="match status" value="1"/>
</dbReference>
<dbReference type="AlphaFoldDB" id="A0A8H3HEE9"/>
<dbReference type="InterPro" id="IPR050364">
    <property type="entry name" value="Cytochrome_P450_fung"/>
</dbReference>
<dbReference type="PANTHER" id="PTHR46300:SF7">
    <property type="entry name" value="P450, PUTATIVE (EUROFUNG)-RELATED"/>
    <property type="match status" value="1"/>
</dbReference>
<evidence type="ECO:0000256" key="8">
    <source>
        <dbReference type="ARBA" id="ARBA00023033"/>
    </source>
</evidence>
<dbReference type="SUPFAM" id="SSF48264">
    <property type="entry name" value="Cytochrome P450"/>
    <property type="match status" value="1"/>
</dbReference>
<sequence length="511" mass="58066">MLQLYVYISVALLCTIVLWTRSKRADRHGPLPPSLKPDPLIGNMRAMMNIVDEPRAYRDWGLQLGSDIISVTLPGQVIIVLNSQEAVDELLVKRSSIYSDRPYIPMISSDNLTGWGNHTAIIRYGERWRFQRKVMHEVLQKGENEERWPLIEKDSRLALQRILTNPRDFSQELRRMTGSTLLRAVYGYEVASMDDSLFKTVEIATKGFDQAVVVPNYLVNTFHWLQYVPEWLPGAAWKAKANAWRSQKERMLHVPFEWTRNKMLTGAEVHSMLSTWLNKYMGEDSTIPAAELEDRLRWVAGGMFAAGSNTSVSALRTFILAMAMYPDIQAKAQAQIDSAIGMRLPELADQDSLPYVWCIVKEAMRWKISLPLALPHGCIQDDTYKGYHIPKGAIVLGNAWALSNDPAVYPDPERFNPDRFLSPSVPDAPSFGFGRRICPGLHHAEAVIFITAAGLLAMFDIRPEEDENRNPIPLKAETTLNEVLRQVLPFGCRITPRSEKHERIVREWVGV</sequence>
<dbReference type="PANTHER" id="PTHR46300">
    <property type="entry name" value="P450, PUTATIVE (EUROFUNG)-RELATED-RELATED"/>
    <property type="match status" value="1"/>
</dbReference>
<dbReference type="GO" id="GO:0020037">
    <property type="term" value="F:heme binding"/>
    <property type="evidence" value="ECO:0007669"/>
    <property type="project" value="InterPro"/>
</dbReference>
<evidence type="ECO:0008006" key="13">
    <source>
        <dbReference type="Google" id="ProtNLM"/>
    </source>
</evidence>
<keyword evidence="4 9" id="KW-0349">Heme</keyword>
<feature type="binding site" description="axial binding residue" evidence="9">
    <location>
        <position position="438"/>
    </location>
    <ligand>
        <name>heme</name>
        <dbReference type="ChEBI" id="CHEBI:30413"/>
    </ligand>
    <ligandPart>
        <name>Fe</name>
        <dbReference type="ChEBI" id="CHEBI:18248"/>
    </ligandPart>
</feature>
<evidence type="ECO:0000256" key="1">
    <source>
        <dbReference type="ARBA" id="ARBA00001971"/>
    </source>
</evidence>
<keyword evidence="8 10" id="KW-0503">Monooxygenase</keyword>
<protein>
    <recommendedName>
        <fullName evidence="13">O-methylsterigmatocystin oxidoreductase</fullName>
    </recommendedName>
</protein>
<comment type="cofactor">
    <cofactor evidence="1 9">
        <name>heme</name>
        <dbReference type="ChEBI" id="CHEBI:30413"/>
    </cofactor>
</comment>
<evidence type="ECO:0000256" key="9">
    <source>
        <dbReference type="PIRSR" id="PIRSR602401-1"/>
    </source>
</evidence>
<comment type="similarity">
    <text evidence="3 10">Belongs to the cytochrome P450 family.</text>
</comment>
<organism evidence="11 12">
    <name type="scientific">Rhizoctonia solani</name>
    <dbReference type="NCBI Taxonomy" id="456999"/>
    <lineage>
        <taxon>Eukaryota</taxon>
        <taxon>Fungi</taxon>
        <taxon>Dikarya</taxon>
        <taxon>Basidiomycota</taxon>
        <taxon>Agaricomycotina</taxon>
        <taxon>Agaricomycetes</taxon>
        <taxon>Cantharellales</taxon>
        <taxon>Ceratobasidiaceae</taxon>
        <taxon>Rhizoctonia</taxon>
    </lineage>
</organism>
<name>A0A8H3HEE9_9AGAM</name>
<accession>A0A8H3HEE9</accession>
<dbReference type="InterPro" id="IPR002401">
    <property type="entry name" value="Cyt_P450_E_grp-I"/>
</dbReference>
<comment type="caution">
    <text evidence="11">The sequence shown here is derived from an EMBL/GenBank/DDBJ whole genome shotgun (WGS) entry which is preliminary data.</text>
</comment>
<keyword evidence="7 9" id="KW-0408">Iron</keyword>
<evidence type="ECO:0000256" key="2">
    <source>
        <dbReference type="ARBA" id="ARBA00005179"/>
    </source>
</evidence>
<dbReference type="Proteomes" id="UP000663861">
    <property type="component" value="Unassembled WGS sequence"/>
</dbReference>
<dbReference type="GO" id="GO:0004497">
    <property type="term" value="F:monooxygenase activity"/>
    <property type="evidence" value="ECO:0007669"/>
    <property type="project" value="UniProtKB-KW"/>
</dbReference>
<dbReference type="Gene3D" id="1.10.630.10">
    <property type="entry name" value="Cytochrome P450"/>
    <property type="match status" value="1"/>
</dbReference>
<dbReference type="PRINTS" id="PR00463">
    <property type="entry name" value="EP450I"/>
</dbReference>
<dbReference type="EMBL" id="CAJMWY010003424">
    <property type="protein sequence ID" value="CAE6502312.1"/>
    <property type="molecule type" value="Genomic_DNA"/>
</dbReference>
<dbReference type="InterPro" id="IPR036396">
    <property type="entry name" value="Cyt_P450_sf"/>
</dbReference>
<evidence type="ECO:0000256" key="10">
    <source>
        <dbReference type="RuleBase" id="RU000461"/>
    </source>
</evidence>
<dbReference type="CDD" id="cd11065">
    <property type="entry name" value="CYP64-like"/>
    <property type="match status" value="1"/>
</dbReference>
<dbReference type="InterPro" id="IPR001128">
    <property type="entry name" value="Cyt_P450"/>
</dbReference>
<keyword evidence="6 10" id="KW-0560">Oxidoreductase</keyword>
<evidence type="ECO:0000256" key="4">
    <source>
        <dbReference type="ARBA" id="ARBA00022617"/>
    </source>
</evidence>
<keyword evidence="5 9" id="KW-0479">Metal-binding</keyword>
<dbReference type="GO" id="GO:0016705">
    <property type="term" value="F:oxidoreductase activity, acting on paired donors, with incorporation or reduction of molecular oxygen"/>
    <property type="evidence" value="ECO:0007669"/>
    <property type="project" value="InterPro"/>
</dbReference>
<dbReference type="Pfam" id="PF00067">
    <property type="entry name" value="p450"/>
    <property type="match status" value="1"/>
</dbReference>
<proteinExistence type="inferred from homology"/>